<reference evidence="1 2" key="1">
    <citation type="journal article" date="2012" name="BMC Genomics">
        <title>Sequencing the genome of Marssonina brunnea reveals fungus-poplar co-evolution.</title>
        <authorList>
            <person name="Zhu S."/>
            <person name="Cao Y.-Z."/>
            <person name="Jiang C."/>
            <person name="Tan B.-Y."/>
            <person name="Wang Z."/>
            <person name="Feng S."/>
            <person name="Zhang L."/>
            <person name="Su X.-H."/>
            <person name="Brejova B."/>
            <person name="Vinar T."/>
            <person name="Xu M."/>
            <person name="Wang M.-X."/>
            <person name="Zhang S.-G."/>
            <person name="Huang M.-R."/>
            <person name="Wu R."/>
            <person name="Zhou Y."/>
        </authorList>
    </citation>
    <scope>NUCLEOTIDE SEQUENCE [LARGE SCALE GENOMIC DNA]</scope>
    <source>
        <strain evidence="1 2">MB_m1</strain>
    </source>
</reference>
<dbReference type="InParanoid" id="K1XW31"/>
<dbReference type="Proteomes" id="UP000006753">
    <property type="component" value="Unassembled WGS sequence"/>
</dbReference>
<gene>
    <name evidence="1" type="ORF">MBM_04536</name>
</gene>
<dbReference type="EMBL" id="JH921437">
    <property type="protein sequence ID" value="EKD16959.1"/>
    <property type="molecule type" value="Genomic_DNA"/>
</dbReference>
<evidence type="ECO:0000313" key="2">
    <source>
        <dbReference type="Proteomes" id="UP000006753"/>
    </source>
</evidence>
<protein>
    <submittedName>
        <fullName evidence="1">Uncharacterized protein</fullName>
    </submittedName>
</protein>
<dbReference type="KEGG" id="mbe:MBM_04536"/>
<organism evidence="1 2">
    <name type="scientific">Marssonina brunnea f. sp. multigermtubi (strain MB_m1)</name>
    <name type="common">Marssonina leaf spot fungus</name>
    <dbReference type="NCBI Taxonomy" id="1072389"/>
    <lineage>
        <taxon>Eukaryota</taxon>
        <taxon>Fungi</taxon>
        <taxon>Dikarya</taxon>
        <taxon>Ascomycota</taxon>
        <taxon>Pezizomycotina</taxon>
        <taxon>Leotiomycetes</taxon>
        <taxon>Helotiales</taxon>
        <taxon>Drepanopezizaceae</taxon>
        <taxon>Drepanopeziza</taxon>
    </lineage>
</organism>
<dbReference type="HOGENOM" id="CLU_771784_0_0_1"/>
<evidence type="ECO:0000313" key="1">
    <source>
        <dbReference type="EMBL" id="EKD16959.1"/>
    </source>
</evidence>
<dbReference type="AlphaFoldDB" id="K1XW31"/>
<sequence>MPFKINIGLKISTTLLLLTLSALLPGLAPIIVDLAILYAFMITRMLLLSASKAPCFNNANITDFIENKTEQSRLFLLGLPVGIRNKTIKHYKVDELDLNSYAAFDDFVAFAFKTDQSVKTIEAMNREKSLLANFTKDIRTLVKKHTELASVLKSAKKALVIVPFTRKLRFTSEKERIDKSLTQLLDALSNLSLKFDSKTTTKPLLSIPLKMPEVKSASKVKFKLLLSATNHKNEKKKKVKDTRARCKIVASTRTPRTQLKLLINTEMNLGGPLTVGMLSELAKVDMDIPTPATLSLASSALPTTISTEKKKEEDVTRQSELVLTYVSFIAKDSYETDLRAKVSVISKCFIYEHEELRRL</sequence>
<accession>K1XW31</accession>
<name>K1XW31_MARBU</name>
<proteinExistence type="predicted"/>
<keyword evidence="2" id="KW-1185">Reference proteome</keyword>